<feature type="binding site" description="in other chain" evidence="8">
    <location>
        <position position="138"/>
    </location>
    <ligand>
        <name>deamido-NAD(+)</name>
        <dbReference type="ChEBI" id="CHEBI:58437"/>
        <note>ligand shared between two neighboring subunits</note>
    </ligand>
</feature>
<dbReference type="CDD" id="cd00553">
    <property type="entry name" value="NAD_synthase"/>
    <property type="match status" value="1"/>
</dbReference>
<dbReference type="GO" id="GO:0009435">
    <property type="term" value="P:NAD+ biosynthetic process"/>
    <property type="evidence" value="ECO:0007669"/>
    <property type="project" value="UniProtKB-UniRule"/>
</dbReference>
<feature type="binding site" evidence="8">
    <location>
        <begin position="24"/>
        <end position="31"/>
    </location>
    <ligand>
        <name>ATP</name>
        <dbReference type="ChEBI" id="CHEBI:30616"/>
    </ligand>
</feature>
<dbReference type="EMBL" id="RLIH01000005">
    <property type="protein sequence ID" value="RVU54994.1"/>
    <property type="molecule type" value="Genomic_DNA"/>
</dbReference>
<gene>
    <name evidence="8 12" type="primary">nadE</name>
    <name evidence="12" type="ORF">EF514_05265</name>
</gene>
<feature type="binding site" evidence="8">
    <location>
        <position position="154"/>
    </location>
    <ligand>
        <name>ATP</name>
        <dbReference type="ChEBI" id="CHEBI:30616"/>
    </ligand>
</feature>
<evidence type="ECO:0000256" key="4">
    <source>
        <dbReference type="ARBA" id="ARBA00022741"/>
    </source>
</evidence>
<dbReference type="GO" id="GO:0004359">
    <property type="term" value="F:glutaminase activity"/>
    <property type="evidence" value="ECO:0007669"/>
    <property type="project" value="InterPro"/>
</dbReference>
<dbReference type="AlphaFoldDB" id="A0A437S7T7"/>
<dbReference type="HAMAP" id="MF_00193">
    <property type="entry name" value="NadE_ammonia_dep"/>
    <property type="match status" value="1"/>
</dbReference>
<organism evidence="12 13">
    <name type="scientific">Anaerosphaera multitolerans</name>
    <dbReference type="NCBI Taxonomy" id="2487351"/>
    <lineage>
        <taxon>Bacteria</taxon>
        <taxon>Bacillati</taxon>
        <taxon>Bacillota</taxon>
        <taxon>Tissierellia</taxon>
        <taxon>Tissierellales</taxon>
        <taxon>Peptoniphilaceae</taxon>
        <taxon>Anaerosphaera</taxon>
    </lineage>
</organism>
<dbReference type="InterPro" id="IPR022310">
    <property type="entry name" value="NAD/GMP_synthase"/>
</dbReference>
<protein>
    <recommendedName>
        <fullName evidence="8 10">NH(3)-dependent NAD(+) synthetase</fullName>
        <ecNumber evidence="8 10">6.3.1.5</ecNumber>
    </recommendedName>
</protein>
<comment type="subunit">
    <text evidence="8">Homodimer.</text>
</comment>
<evidence type="ECO:0000256" key="3">
    <source>
        <dbReference type="ARBA" id="ARBA00022723"/>
    </source>
</evidence>
<evidence type="ECO:0000256" key="9">
    <source>
        <dbReference type="RuleBase" id="RU003811"/>
    </source>
</evidence>
<keyword evidence="2 8" id="KW-0436">Ligase</keyword>
<keyword evidence="4 8" id="KW-0547">Nucleotide-binding</keyword>
<dbReference type="Pfam" id="PF02540">
    <property type="entry name" value="NAD_synthase"/>
    <property type="match status" value="1"/>
</dbReference>
<proteinExistence type="inferred from homology"/>
<feature type="binding site" description="in other chain" evidence="8">
    <location>
        <begin position="222"/>
        <end position="223"/>
    </location>
    <ligand>
        <name>deamido-NAD(+)</name>
        <dbReference type="ChEBI" id="CHEBI:58437"/>
        <note>ligand shared between two neighboring subunits</note>
    </ligand>
</feature>
<feature type="binding site" description="in other chain" evidence="8">
    <location>
        <position position="105"/>
    </location>
    <ligand>
        <name>deamido-NAD(+)</name>
        <dbReference type="ChEBI" id="CHEBI:58437"/>
        <note>ligand shared between two neighboring subunits</note>
    </ligand>
</feature>
<dbReference type="Proteomes" id="UP000288812">
    <property type="component" value="Unassembled WGS sequence"/>
</dbReference>
<dbReference type="SUPFAM" id="SSF52402">
    <property type="entry name" value="Adenine nucleotide alpha hydrolases-like"/>
    <property type="match status" value="1"/>
</dbReference>
<dbReference type="RefSeq" id="WP_127724376.1">
    <property type="nucleotide sequence ID" value="NZ_RLIH01000005.1"/>
</dbReference>
<dbReference type="PANTHER" id="PTHR23090">
    <property type="entry name" value="NH 3 /GLUTAMINE-DEPENDENT NAD + SYNTHETASE"/>
    <property type="match status" value="1"/>
</dbReference>
<accession>A0A437S7T7</accession>
<feature type="binding site" evidence="8">
    <location>
        <position position="145"/>
    </location>
    <ligand>
        <name>deamido-NAD(+)</name>
        <dbReference type="ChEBI" id="CHEBI:58437"/>
        <note>ligand shared between two neighboring subunits</note>
    </ligand>
</feature>
<comment type="caution">
    <text evidence="8">Lacks conserved residue(s) required for the propagation of feature annotation.</text>
</comment>
<dbReference type="GO" id="GO:0046872">
    <property type="term" value="F:metal ion binding"/>
    <property type="evidence" value="ECO:0007669"/>
    <property type="project" value="UniProtKB-KW"/>
</dbReference>
<dbReference type="Gene3D" id="3.40.50.620">
    <property type="entry name" value="HUPs"/>
    <property type="match status" value="1"/>
</dbReference>
<feature type="domain" description="NAD/GMP synthase" evidence="11">
    <location>
        <begin position="2"/>
        <end position="226"/>
    </location>
</feature>
<dbReference type="EC" id="6.3.1.5" evidence="8 10"/>
<comment type="similarity">
    <text evidence="1 8 9">Belongs to the NAD synthetase family.</text>
</comment>
<feature type="binding site" evidence="8">
    <location>
        <position position="130"/>
    </location>
    <ligand>
        <name>Mg(2+)</name>
        <dbReference type="ChEBI" id="CHEBI:18420"/>
    </ligand>
</feature>
<dbReference type="GO" id="GO:0005737">
    <property type="term" value="C:cytoplasm"/>
    <property type="evidence" value="ECO:0007669"/>
    <property type="project" value="InterPro"/>
</dbReference>
<feature type="binding site" evidence="8">
    <location>
        <position position="176"/>
    </location>
    <ligand>
        <name>ATP</name>
        <dbReference type="ChEBI" id="CHEBI:30616"/>
    </ligand>
</feature>
<evidence type="ECO:0000256" key="1">
    <source>
        <dbReference type="ARBA" id="ARBA00005859"/>
    </source>
</evidence>
<comment type="catalytic activity">
    <reaction evidence="8 10">
        <text>deamido-NAD(+) + NH4(+) + ATP = AMP + diphosphate + NAD(+) + H(+)</text>
        <dbReference type="Rhea" id="RHEA:21188"/>
        <dbReference type="ChEBI" id="CHEBI:15378"/>
        <dbReference type="ChEBI" id="CHEBI:28938"/>
        <dbReference type="ChEBI" id="CHEBI:30616"/>
        <dbReference type="ChEBI" id="CHEBI:33019"/>
        <dbReference type="ChEBI" id="CHEBI:57540"/>
        <dbReference type="ChEBI" id="CHEBI:58437"/>
        <dbReference type="ChEBI" id="CHEBI:456215"/>
        <dbReference type="EC" id="6.3.1.5"/>
    </reaction>
</comment>
<dbReference type="InterPro" id="IPR014729">
    <property type="entry name" value="Rossmann-like_a/b/a_fold"/>
</dbReference>
<evidence type="ECO:0000256" key="10">
    <source>
        <dbReference type="RuleBase" id="RU003812"/>
    </source>
</evidence>
<keyword evidence="13" id="KW-1185">Reference proteome</keyword>
<dbReference type="UniPathway" id="UPA00253">
    <property type="reaction ID" value="UER00333"/>
</dbReference>
<evidence type="ECO:0000256" key="5">
    <source>
        <dbReference type="ARBA" id="ARBA00022840"/>
    </source>
</evidence>
<dbReference type="GO" id="GO:0003952">
    <property type="term" value="F:NAD+ synthase (glutamine-hydrolyzing) activity"/>
    <property type="evidence" value="ECO:0007669"/>
    <property type="project" value="InterPro"/>
</dbReference>
<sequence>MIDPIVNWLKEKVEETGSRGLVFGLSGGIDSAVIAGLAKRAFPGNSLGLIMPCESLKEDEEDARLVAKSLDLEIEKVDLTETYRTLLRDSFTSENRMAKSNIKPRLRMTTLYYYAQDRGYLVCGSSNASEFYIGYYTKNGDSGVDILPLVDFLKEDIFAMARELNIPQQIIDKKPSAGLWENQTDEMEMGFSYEQLDAHIKGEKVEEEVAEKIEYMHRVSEHKRKFAAMYKRINSNI</sequence>
<evidence type="ECO:0000313" key="13">
    <source>
        <dbReference type="Proteomes" id="UP000288812"/>
    </source>
</evidence>
<comment type="function">
    <text evidence="8">Catalyzes the ATP-dependent amidation of deamido-NAD to form NAD. Uses ammonia as a nitrogen source.</text>
</comment>
<comment type="caution">
    <text evidence="12">The sequence shown here is derived from an EMBL/GenBank/DDBJ whole genome shotgun (WGS) entry which is preliminary data.</text>
</comment>
<dbReference type="NCBIfam" id="TIGR00552">
    <property type="entry name" value="nadE"/>
    <property type="match status" value="1"/>
</dbReference>
<reference evidence="12 13" key="1">
    <citation type="submission" date="2018-11" db="EMBL/GenBank/DDBJ databases">
        <title>Genome sequencing and assembly of Anaerosphaera sp. nov., GS7-6-2.</title>
        <authorList>
            <person name="Rettenmaier R."/>
            <person name="Liebl W."/>
            <person name="Zverlov V."/>
        </authorList>
    </citation>
    <scope>NUCLEOTIDE SEQUENCE [LARGE SCALE GENOMIC DNA]</scope>
    <source>
        <strain evidence="12 13">GS7-6-2</strain>
    </source>
</reference>
<dbReference type="InterPro" id="IPR003694">
    <property type="entry name" value="NAD_synthase"/>
</dbReference>
<evidence type="ECO:0000256" key="7">
    <source>
        <dbReference type="ARBA" id="ARBA00023027"/>
    </source>
</evidence>
<evidence type="ECO:0000256" key="8">
    <source>
        <dbReference type="HAMAP-Rule" id="MF_00193"/>
    </source>
</evidence>
<dbReference type="OrthoDB" id="9803818at2"/>
<keyword evidence="3 8" id="KW-0479">Metal-binding</keyword>
<keyword evidence="7 8" id="KW-0520">NAD</keyword>
<dbReference type="GO" id="GO:0008795">
    <property type="term" value="F:NAD+ synthase activity"/>
    <property type="evidence" value="ECO:0007669"/>
    <property type="project" value="UniProtKB-UniRule"/>
</dbReference>
<dbReference type="InterPro" id="IPR022926">
    <property type="entry name" value="NH(3)-dep_NAD(+)_synth"/>
</dbReference>
<evidence type="ECO:0000259" key="11">
    <source>
        <dbReference type="Pfam" id="PF02540"/>
    </source>
</evidence>
<evidence type="ECO:0000256" key="6">
    <source>
        <dbReference type="ARBA" id="ARBA00022842"/>
    </source>
</evidence>
<name>A0A437S7T7_9FIRM</name>
<dbReference type="GO" id="GO:0005524">
    <property type="term" value="F:ATP binding"/>
    <property type="evidence" value="ECO:0007669"/>
    <property type="project" value="UniProtKB-UniRule"/>
</dbReference>
<comment type="pathway">
    <text evidence="8">Cofactor biosynthesis; NAD(+) biosynthesis; NAD(+) from deamido-NAD(+) (ammonia route): step 1/1.</text>
</comment>
<feature type="binding site" evidence="8">
    <location>
        <position position="30"/>
    </location>
    <ligand>
        <name>Mg(2+)</name>
        <dbReference type="ChEBI" id="CHEBI:18420"/>
    </ligand>
</feature>
<evidence type="ECO:0000256" key="2">
    <source>
        <dbReference type="ARBA" id="ARBA00022598"/>
    </source>
</evidence>
<dbReference type="PANTHER" id="PTHR23090:SF9">
    <property type="entry name" value="GLUTAMINE-DEPENDENT NAD(+) SYNTHETASE"/>
    <property type="match status" value="1"/>
</dbReference>
<keyword evidence="5 8" id="KW-0067">ATP-binding</keyword>
<keyword evidence="6 8" id="KW-0460">Magnesium</keyword>
<evidence type="ECO:0000313" key="12">
    <source>
        <dbReference type="EMBL" id="RVU54994.1"/>
    </source>
</evidence>